<dbReference type="RefSeq" id="WP_179761051.1">
    <property type="nucleotide sequence ID" value="NZ_BAAAJZ010000001.1"/>
</dbReference>
<dbReference type="EMBL" id="JACCCZ010000001">
    <property type="protein sequence ID" value="NYG01991.1"/>
    <property type="molecule type" value="Genomic_DNA"/>
</dbReference>
<proteinExistence type="predicted"/>
<gene>
    <name evidence="1" type="ORF">HDA37_002276</name>
</gene>
<name>A0A852W3J1_PSEA5</name>
<dbReference type="GO" id="GO:0003677">
    <property type="term" value="F:DNA binding"/>
    <property type="evidence" value="ECO:0007669"/>
    <property type="project" value="InterPro"/>
</dbReference>
<protein>
    <submittedName>
        <fullName evidence="1">Integrase</fullName>
    </submittedName>
</protein>
<dbReference type="SUPFAM" id="SSF56349">
    <property type="entry name" value="DNA breaking-rejoining enzymes"/>
    <property type="match status" value="1"/>
</dbReference>
<dbReference type="AlphaFoldDB" id="A0A852W3J1"/>
<dbReference type="InterPro" id="IPR011010">
    <property type="entry name" value="DNA_brk_join_enz"/>
</dbReference>
<keyword evidence="2" id="KW-1185">Reference proteome</keyword>
<reference evidence="1 2" key="1">
    <citation type="submission" date="2020-07" db="EMBL/GenBank/DDBJ databases">
        <title>Sequencing the genomes of 1000 actinobacteria strains.</title>
        <authorList>
            <person name="Klenk H.-P."/>
        </authorList>
    </citation>
    <scope>NUCLEOTIDE SEQUENCE [LARGE SCALE GENOMIC DNA]</scope>
    <source>
        <strain evidence="1 2">DSM 44749</strain>
    </source>
</reference>
<evidence type="ECO:0000313" key="1">
    <source>
        <dbReference type="EMBL" id="NYG01991.1"/>
    </source>
</evidence>
<organism evidence="1 2">
    <name type="scientific">Pseudonocardia alni</name>
    <name type="common">Amycolata alni</name>
    <dbReference type="NCBI Taxonomy" id="33907"/>
    <lineage>
        <taxon>Bacteria</taxon>
        <taxon>Bacillati</taxon>
        <taxon>Actinomycetota</taxon>
        <taxon>Actinomycetes</taxon>
        <taxon>Pseudonocardiales</taxon>
        <taxon>Pseudonocardiaceae</taxon>
        <taxon>Pseudonocardia</taxon>
    </lineage>
</organism>
<comment type="caution">
    <text evidence="1">The sequence shown here is derived from an EMBL/GenBank/DDBJ whole genome shotgun (WGS) entry which is preliminary data.</text>
</comment>
<accession>A0A852W3J1</accession>
<evidence type="ECO:0000313" key="2">
    <source>
        <dbReference type="Proteomes" id="UP000549695"/>
    </source>
</evidence>
<dbReference type="Proteomes" id="UP000549695">
    <property type="component" value="Unassembled WGS sequence"/>
</dbReference>
<sequence length="88" mass="8964">MDKRVVVNAAQARALLSAAGTQRPSGPGLVAFPGLLYYAALRPGEAVTLRAADLRLPDDGWGELLLTGSTPEAGASWTDNAGAARSGS</sequence>
<dbReference type="GeneID" id="98052045"/>